<feature type="chain" id="PRO_5047510041" evidence="2">
    <location>
        <begin position="29"/>
        <end position="260"/>
    </location>
</feature>
<keyword evidence="2" id="KW-0732">Signal</keyword>
<feature type="compositionally biased region" description="Low complexity" evidence="1">
    <location>
        <begin position="64"/>
        <end position="89"/>
    </location>
</feature>
<gene>
    <name evidence="3" type="ORF">ACTOB_005892</name>
</gene>
<feature type="region of interest" description="Disordered" evidence="1">
    <location>
        <begin position="43"/>
        <end position="108"/>
    </location>
</feature>
<feature type="compositionally biased region" description="Low complexity" evidence="1">
    <location>
        <begin position="96"/>
        <end position="105"/>
    </location>
</feature>
<feature type="signal peptide" evidence="2">
    <location>
        <begin position="1"/>
        <end position="28"/>
    </location>
</feature>
<dbReference type="InterPro" id="IPR021851">
    <property type="entry name" value="DUF3455"/>
</dbReference>
<protein>
    <submittedName>
        <fullName evidence="3">DUF3455 domain-containing protein</fullName>
    </submittedName>
</protein>
<evidence type="ECO:0000256" key="2">
    <source>
        <dbReference type="SAM" id="SignalP"/>
    </source>
</evidence>
<organism evidence="3 4">
    <name type="scientific">Actinoplanes oblitus</name>
    <dbReference type="NCBI Taxonomy" id="3040509"/>
    <lineage>
        <taxon>Bacteria</taxon>
        <taxon>Bacillati</taxon>
        <taxon>Actinomycetota</taxon>
        <taxon>Actinomycetes</taxon>
        <taxon>Micromonosporales</taxon>
        <taxon>Micromonosporaceae</taxon>
        <taxon>Actinoplanes</taxon>
    </lineage>
</organism>
<name>A0ABY8WBQ3_9ACTN</name>
<dbReference type="Proteomes" id="UP001240150">
    <property type="component" value="Chromosome"/>
</dbReference>
<accession>A0ABY8WBQ3</accession>
<evidence type="ECO:0000313" key="3">
    <source>
        <dbReference type="EMBL" id="WIM93898.1"/>
    </source>
</evidence>
<dbReference type="PANTHER" id="PTHR35567:SF1">
    <property type="entry name" value="CONSERVED FUNGAL PROTEIN (AFU_ORTHOLOGUE AFUA_1G14230)"/>
    <property type="match status" value="1"/>
</dbReference>
<dbReference type="Pfam" id="PF11937">
    <property type="entry name" value="DUF3455"/>
    <property type="match status" value="1"/>
</dbReference>
<keyword evidence="4" id="KW-1185">Reference proteome</keyword>
<feature type="compositionally biased region" description="Low complexity" evidence="1">
    <location>
        <begin position="43"/>
        <end position="57"/>
    </location>
</feature>
<reference evidence="3 4" key="1">
    <citation type="submission" date="2023-06" db="EMBL/GenBank/DDBJ databases">
        <authorList>
            <person name="Yushchuk O."/>
            <person name="Binda E."/>
            <person name="Ruckert-Reed C."/>
            <person name="Fedorenko V."/>
            <person name="Kalinowski J."/>
            <person name="Marinelli F."/>
        </authorList>
    </citation>
    <scope>NUCLEOTIDE SEQUENCE [LARGE SCALE GENOMIC DNA]</scope>
    <source>
        <strain evidence="3 4">NRRL 3884</strain>
    </source>
</reference>
<sequence length="260" mass="25426">MTRTVKIASAVGALALASVAVPAGVSFAATDRAPDVADRAAAAGGSDANSATGSASGAVGGSSAGSVANSDAGSATGSASGSPSGSATGSPGGSASGSSSGSATTQEESFLGAEPLVPDAIQAPAGNVVHAVLKARGVQVYECKRGMWQPLEPAASLTGVTMSPVKKVTAVHFRGPAWVSDQDGSMVEGTDPVTAPAREAASVPQVLFKATGNRGGGLFGPVTWIQRLDPHGGAAPTTSCGGDQPIAVPYRAVYRFFTKK</sequence>
<dbReference type="RefSeq" id="WP_284915101.1">
    <property type="nucleotide sequence ID" value="NZ_CP126980.1"/>
</dbReference>
<dbReference type="EMBL" id="CP126980">
    <property type="protein sequence ID" value="WIM93898.1"/>
    <property type="molecule type" value="Genomic_DNA"/>
</dbReference>
<evidence type="ECO:0000313" key="4">
    <source>
        <dbReference type="Proteomes" id="UP001240150"/>
    </source>
</evidence>
<proteinExistence type="predicted"/>
<dbReference type="PANTHER" id="PTHR35567">
    <property type="entry name" value="MALATE DEHYDROGENASE (AFU_ORTHOLOGUE AFUA_2G13800)"/>
    <property type="match status" value="1"/>
</dbReference>
<evidence type="ECO:0000256" key="1">
    <source>
        <dbReference type="SAM" id="MobiDB-lite"/>
    </source>
</evidence>